<evidence type="ECO:0000313" key="4">
    <source>
        <dbReference type="Proteomes" id="UP000500826"/>
    </source>
</evidence>
<feature type="chain" id="PRO_5045737161" evidence="2">
    <location>
        <begin position="28"/>
        <end position="120"/>
    </location>
</feature>
<name>A0ABX6P658_9BURK</name>
<evidence type="ECO:0000313" key="3">
    <source>
        <dbReference type="EMBL" id="QJW85007.1"/>
    </source>
</evidence>
<dbReference type="NCBIfam" id="NF033919">
    <property type="entry name" value="PA2779_fam"/>
    <property type="match status" value="1"/>
</dbReference>
<gene>
    <name evidence="3" type="ORF">HK414_19985</name>
</gene>
<protein>
    <submittedName>
        <fullName evidence="3">PA2779 family protein</fullName>
    </submittedName>
</protein>
<keyword evidence="2" id="KW-0732">Signal</keyword>
<reference evidence="3 4" key="1">
    <citation type="submission" date="2020-05" db="EMBL/GenBank/DDBJ databases">
        <title>Ramlibacter rhizophilus sp. nov., isolated from rhizosphere soil of national flower Mugunghwa from South Korea.</title>
        <authorList>
            <person name="Zheng-Fei Y."/>
            <person name="Huan T."/>
        </authorList>
    </citation>
    <scope>NUCLEOTIDE SEQUENCE [LARGE SCALE GENOMIC DNA]</scope>
    <source>
        <strain evidence="3 4">H242</strain>
    </source>
</reference>
<dbReference type="InterPro" id="IPR046735">
    <property type="entry name" value="PA2779-like"/>
</dbReference>
<keyword evidence="1" id="KW-1133">Transmembrane helix</keyword>
<evidence type="ECO:0000256" key="2">
    <source>
        <dbReference type="SAM" id="SignalP"/>
    </source>
</evidence>
<dbReference type="EMBL" id="CP053418">
    <property type="protein sequence ID" value="QJW85007.1"/>
    <property type="molecule type" value="Genomic_DNA"/>
</dbReference>
<sequence>MNLAFKRTTCRVLVASLLTLSFHTAQAGLIGADRAAPATSPGSDRALVLGTLDRAEVAAQLQAAGVDPRAARERVATMTDREVHVLAQDIQNAPAGAISGWGWVAVILIAGLIWYYAIRK</sequence>
<accession>A0ABX6P658</accession>
<feature type="transmembrane region" description="Helical" evidence="1">
    <location>
        <begin position="100"/>
        <end position="118"/>
    </location>
</feature>
<evidence type="ECO:0000256" key="1">
    <source>
        <dbReference type="SAM" id="Phobius"/>
    </source>
</evidence>
<dbReference type="Proteomes" id="UP000500826">
    <property type="component" value="Chromosome"/>
</dbReference>
<keyword evidence="1" id="KW-0472">Membrane</keyword>
<proteinExistence type="predicted"/>
<keyword evidence="4" id="KW-1185">Reference proteome</keyword>
<reference evidence="3 4" key="2">
    <citation type="submission" date="2020-05" db="EMBL/GenBank/DDBJ databases">
        <authorList>
            <person name="Khan S.A."/>
            <person name="Jeon C.O."/>
            <person name="Chun B.H."/>
        </authorList>
    </citation>
    <scope>NUCLEOTIDE SEQUENCE [LARGE SCALE GENOMIC DNA]</scope>
    <source>
        <strain evidence="3 4">H242</strain>
    </source>
</reference>
<feature type="signal peptide" evidence="2">
    <location>
        <begin position="1"/>
        <end position="27"/>
    </location>
</feature>
<dbReference type="Pfam" id="PF20332">
    <property type="entry name" value="DUF6627"/>
    <property type="match status" value="1"/>
</dbReference>
<keyword evidence="1" id="KW-0812">Transmembrane</keyword>
<organism evidence="3 4">
    <name type="scientific">Ramlibacter terrae</name>
    <dbReference type="NCBI Taxonomy" id="2732511"/>
    <lineage>
        <taxon>Bacteria</taxon>
        <taxon>Pseudomonadati</taxon>
        <taxon>Pseudomonadota</taxon>
        <taxon>Betaproteobacteria</taxon>
        <taxon>Burkholderiales</taxon>
        <taxon>Comamonadaceae</taxon>
        <taxon>Ramlibacter</taxon>
    </lineage>
</organism>